<sequence length="109" mass="11906">MRVSFLTELSELRSGEWKHCWDIGRRTSEYRLAAEQGPVGDTIGCGLRGRAQHPCISSSRTYSHGARTPTAARPLTPALLGGGLGLCWDSTPGLHWVGLGTWEPFRRGS</sequence>
<proteinExistence type="predicted"/>
<evidence type="ECO:0000313" key="2">
    <source>
        <dbReference type="Proteomes" id="UP001066276"/>
    </source>
</evidence>
<comment type="caution">
    <text evidence="1">The sequence shown here is derived from an EMBL/GenBank/DDBJ whole genome shotgun (WGS) entry which is preliminary data.</text>
</comment>
<accession>A0AAV7VJ80</accession>
<name>A0AAV7VJ80_PLEWA</name>
<dbReference type="EMBL" id="JANPWB010000003">
    <property type="protein sequence ID" value="KAJ1201710.1"/>
    <property type="molecule type" value="Genomic_DNA"/>
</dbReference>
<protein>
    <submittedName>
        <fullName evidence="1">Uncharacterized protein</fullName>
    </submittedName>
</protein>
<dbReference type="AlphaFoldDB" id="A0AAV7VJ80"/>
<evidence type="ECO:0000313" key="1">
    <source>
        <dbReference type="EMBL" id="KAJ1201710.1"/>
    </source>
</evidence>
<reference evidence="1" key="1">
    <citation type="journal article" date="2022" name="bioRxiv">
        <title>Sequencing and chromosome-scale assembly of the giantPleurodeles waltlgenome.</title>
        <authorList>
            <person name="Brown T."/>
            <person name="Elewa A."/>
            <person name="Iarovenko S."/>
            <person name="Subramanian E."/>
            <person name="Araus A.J."/>
            <person name="Petzold A."/>
            <person name="Susuki M."/>
            <person name="Suzuki K.-i.T."/>
            <person name="Hayashi T."/>
            <person name="Toyoda A."/>
            <person name="Oliveira C."/>
            <person name="Osipova E."/>
            <person name="Leigh N.D."/>
            <person name="Simon A."/>
            <person name="Yun M.H."/>
        </authorList>
    </citation>
    <scope>NUCLEOTIDE SEQUENCE</scope>
    <source>
        <strain evidence="1">20211129_DDA</strain>
        <tissue evidence="1">Liver</tissue>
    </source>
</reference>
<gene>
    <name evidence="1" type="ORF">NDU88_005516</name>
</gene>
<organism evidence="1 2">
    <name type="scientific">Pleurodeles waltl</name>
    <name type="common">Iberian ribbed newt</name>
    <dbReference type="NCBI Taxonomy" id="8319"/>
    <lineage>
        <taxon>Eukaryota</taxon>
        <taxon>Metazoa</taxon>
        <taxon>Chordata</taxon>
        <taxon>Craniata</taxon>
        <taxon>Vertebrata</taxon>
        <taxon>Euteleostomi</taxon>
        <taxon>Amphibia</taxon>
        <taxon>Batrachia</taxon>
        <taxon>Caudata</taxon>
        <taxon>Salamandroidea</taxon>
        <taxon>Salamandridae</taxon>
        <taxon>Pleurodelinae</taxon>
        <taxon>Pleurodeles</taxon>
    </lineage>
</organism>
<dbReference type="Proteomes" id="UP001066276">
    <property type="component" value="Chromosome 2_1"/>
</dbReference>
<keyword evidence="2" id="KW-1185">Reference proteome</keyword>